<reference evidence="1" key="1">
    <citation type="submission" date="2022-12" db="EMBL/GenBank/DDBJ databases">
        <title>Genome Sequence of Lasiodiplodia mahajangana.</title>
        <authorList>
            <person name="Buettner E."/>
        </authorList>
    </citation>
    <scope>NUCLEOTIDE SEQUENCE</scope>
    <source>
        <strain evidence="1">VT137</strain>
    </source>
</reference>
<accession>A0ACC2JIT7</accession>
<dbReference type="Proteomes" id="UP001153332">
    <property type="component" value="Unassembled WGS sequence"/>
</dbReference>
<name>A0ACC2JIT7_9PEZI</name>
<gene>
    <name evidence="1" type="ORF">O1611_g6535</name>
</gene>
<evidence type="ECO:0000313" key="2">
    <source>
        <dbReference type="Proteomes" id="UP001153332"/>
    </source>
</evidence>
<sequence length="471" mass="52966">MTTKGKSAGTLRQKNTTRTRRTRSRKEQRPLSTDHVQSTSLAKRPSEGEYAYPITWRQKPLSIVDVETAGSTQPLKRVRLSRENLAHFNTARGTKIKDLSSSPTEKSAATTTSSTASGFALRIRNNGVLTVDTSVRPTNFDDIRTELLQPRSSPPPTELEFKQYKRRVIRAPNKATVLSTTCWMLLKQYDLEGEDDNDNPYVSCMSQQFTAFPENVGFNNDCSAPQPDFVEGLREDEFGMSPTQAVSGAFPYNKTFTIVLPHIAGEWKGYNGSMVQGMTRGAYDGAALVYARTQALDDLGEKDSPGEARVITFTTNGRFIDIFAHYASHSENSTLQYHQYRIESNDLIKSYEGFKVGQQMLRNAQDFAKEQSENLRDRIKAHGNNPPRLVAIEVDDEERYQSPADPSEEEATPSLKPRVSQCRKRGETPTANSPKRGRGRPRKQKAQRLDDPPIARQSGKRGRGRPRRRVE</sequence>
<evidence type="ECO:0000313" key="1">
    <source>
        <dbReference type="EMBL" id="KAJ8127103.1"/>
    </source>
</evidence>
<proteinExistence type="predicted"/>
<comment type="caution">
    <text evidence="1">The sequence shown here is derived from an EMBL/GenBank/DDBJ whole genome shotgun (WGS) entry which is preliminary data.</text>
</comment>
<dbReference type="EMBL" id="JAPUUL010001556">
    <property type="protein sequence ID" value="KAJ8127103.1"/>
    <property type="molecule type" value="Genomic_DNA"/>
</dbReference>
<organism evidence="1 2">
    <name type="scientific">Lasiodiplodia mahajangana</name>
    <dbReference type="NCBI Taxonomy" id="1108764"/>
    <lineage>
        <taxon>Eukaryota</taxon>
        <taxon>Fungi</taxon>
        <taxon>Dikarya</taxon>
        <taxon>Ascomycota</taxon>
        <taxon>Pezizomycotina</taxon>
        <taxon>Dothideomycetes</taxon>
        <taxon>Dothideomycetes incertae sedis</taxon>
        <taxon>Botryosphaeriales</taxon>
        <taxon>Botryosphaeriaceae</taxon>
        <taxon>Lasiodiplodia</taxon>
    </lineage>
</organism>
<keyword evidence="2" id="KW-1185">Reference proteome</keyword>
<protein>
    <submittedName>
        <fullName evidence="1">Uncharacterized protein</fullName>
    </submittedName>
</protein>